<feature type="domain" description="POTRA" evidence="5">
    <location>
        <begin position="224"/>
        <end position="296"/>
    </location>
</feature>
<dbReference type="Pfam" id="PF01103">
    <property type="entry name" value="Omp85"/>
    <property type="match status" value="1"/>
</dbReference>
<keyword evidence="2" id="KW-1134">Transmembrane beta strand</keyword>
<dbReference type="InterPro" id="IPR039910">
    <property type="entry name" value="D15-like"/>
</dbReference>
<evidence type="ECO:0000313" key="6">
    <source>
        <dbReference type="EMBL" id="MBZ5708030.1"/>
    </source>
</evidence>
<dbReference type="RefSeq" id="WP_224189789.1">
    <property type="nucleotide sequence ID" value="NZ_JAIRAU010000001.1"/>
</dbReference>
<keyword evidence="4" id="KW-0472">Membrane</keyword>
<dbReference type="InterPro" id="IPR000184">
    <property type="entry name" value="Bac_surfAg_D15"/>
</dbReference>
<dbReference type="Gene3D" id="3.10.20.310">
    <property type="entry name" value="membrane protein fhac"/>
    <property type="match status" value="2"/>
</dbReference>
<accession>A0ABS7TII2</accession>
<dbReference type="InterPro" id="IPR034746">
    <property type="entry name" value="POTRA"/>
</dbReference>
<dbReference type="EMBL" id="JAIRAU010000001">
    <property type="protein sequence ID" value="MBZ5708030.1"/>
    <property type="molecule type" value="Genomic_DNA"/>
</dbReference>
<dbReference type="PANTHER" id="PTHR12815:SF18">
    <property type="entry name" value="SORTING AND ASSEMBLY MACHINERY COMPONENT 50 HOMOLOG"/>
    <property type="match status" value="1"/>
</dbReference>
<dbReference type="InterPro" id="IPR010827">
    <property type="entry name" value="BamA/TamA_POTRA"/>
</dbReference>
<organism evidence="6 7">
    <name type="scientific">Nannocystis pusilla</name>
    <dbReference type="NCBI Taxonomy" id="889268"/>
    <lineage>
        <taxon>Bacteria</taxon>
        <taxon>Pseudomonadati</taxon>
        <taxon>Myxococcota</taxon>
        <taxon>Polyangia</taxon>
        <taxon>Nannocystales</taxon>
        <taxon>Nannocystaceae</taxon>
        <taxon>Nannocystis</taxon>
    </lineage>
</organism>
<evidence type="ECO:0000259" key="5">
    <source>
        <dbReference type="PROSITE" id="PS51779"/>
    </source>
</evidence>
<evidence type="ECO:0000313" key="7">
    <source>
        <dbReference type="Proteomes" id="UP001139031"/>
    </source>
</evidence>
<sequence>MRPMWTCLFGLVLAVVVGCSSKLDDVRGSDAYIKDVKFVGVERFTEDELLQYLHMGETSRLPWKDRYAFLPANIPVDAARIVEVYKAHGYYDAEVVSITPRVKAGRVRVFTRTPGERAPGKATIEVIVREGEPTLVETIALEFPDGRPGTEVPDPKVSELALRKRVALVTGRAFEIPLLNRSVEQLLETLREAGYAEAEVKEAAEVQPGVGARVRFEIRPGPHYKIGEVRFEGLGPVPERFVANEVDYAPGKPYSPRLVKKVEANTYGLDVFDTVTVEERPSETKKGTIDLVVKARPAKPQSIKLGAGFGLDPVRWEQRASLLYTHKNLFKNLTRLDLRARAGYAELPSMFNPQEHGPIVKFEPTLRQKGLIEKRTVASLSPSFELGIWEGYQFYSPTLRAGLSRFFTRFVEAELAYNFRFVDFFNVSPTLKGEKSILGLDFRDPYTLSYLEPSLRIYLTDSVLRPKNGAILGVVYDIMGLGGDFSAHRVRPSVRLYWTPHWRLTLAGRFEMGWIVPYGAKGGAPIDMRFYLGGADTVRGWGLRRLSPQMFPAGCVPGEADCRGIPVGGNTMILANIEARVRATEMLSFVVFADGGDVRAGVNQFALDQFNYSAGPGVRLDTPIGMFRLDVGFRLNQTEYALGQKIWAVHFGLGEAF</sequence>
<keyword evidence="3" id="KW-0812">Transmembrane</keyword>
<dbReference type="PROSITE" id="PS51779">
    <property type="entry name" value="POTRA"/>
    <property type="match status" value="1"/>
</dbReference>
<evidence type="ECO:0000256" key="2">
    <source>
        <dbReference type="ARBA" id="ARBA00022452"/>
    </source>
</evidence>
<comment type="subcellular location">
    <subcellularLocation>
        <location evidence="1">Membrane</location>
    </subcellularLocation>
</comment>
<evidence type="ECO:0000256" key="1">
    <source>
        <dbReference type="ARBA" id="ARBA00004370"/>
    </source>
</evidence>
<keyword evidence="7" id="KW-1185">Reference proteome</keyword>
<dbReference type="Pfam" id="PF07244">
    <property type="entry name" value="POTRA"/>
    <property type="match status" value="2"/>
</dbReference>
<dbReference type="PROSITE" id="PS51257">
    <property type="entry name" value="PROKAR_LIPOPROTEIN"/>
    <property type="match status" value="1"/>
</dbReference>
<dbReference type="Proteomes" id="UP001139031">
    <property type="component" value="Unassembled WGS sequence"/>
</dbReference>
<evidence type="ECO:0000256" key="3">
    <source>
        <dbReference type="ARBA" id="ARBA00022692"/>
    </source>
</evidence>
<proteinExistence type="predicted"/>
<gene>
    <name evidence="6" type="ORF">K7C98_02095</name>
</gene>
<evidence type="ECO:0000256" key="4">
    <source>
        <dbReference type="ARBA" id="ARBA00023136"/>
    </source>
</evidence>
<name>A0ABS7TII2_9BACT</name>
<protein>
    <submittedName>
        <fullName evidence="6">BamA/TamA family outer membrane protein</fullName>
    </submittedName>
</protein>
<comment type="caution">
    <text evidence="6">The sequence shown here is derived from an EMBL/GenBank/DDBJ whole genome shotgun (WGS) entry which is preliminary data.</text>
</comment>
<reference evidence="6" key="1">
    <citation type="submission" date="2021-08" db="EMBL/GenBank/DDBJ databases">
        <authorList>
            <person name="Stevens D.C."/>
        </authorList>
    </citation>
    <scope>NUCLEOTIDE SEQUENCE</scope>
    <source>
        <strain evidence="6">DSM 53165</strain>
    </source>
</reference>
<dbReference type="PANTHER" id="PTHR12815">
    <property type="entry name" value="SORTING AND ASSEMBLY MACHINERY SAMM50 PROTEIN FAMILY MEMBER"/>
    <property type="match status" value="1"/>
</dbReference>
<dbReference type="Gene3D" id="2.40.160.50">
    <property type="entry name" value="membrane protein fhac: a member of the omp85/tpsb transporter family"/>
    <property type="match status" value="1"/>
</dbReference>